<comment type="cofactor">
    <cofactor evidence="1">
        <name>Zn(2+)</name>
        <dbReference type="ChEBI" id="CHEBI:29105"/>
    </cofactor>
</comment>
<evidence type="ECO:0000313" key="14">
    <source>
        <dbReference type="EMBL" id="CDW40295.1"/>
    </source>
</evidence>
<evidence type="ECO:0000256" key="2">
    <source>
        <dbReference type="ARBA" id="ARBA00007357"/>
    </source>
</evidence>
<feature type="domain" description="Peptidase M13 C-terminal" evidence="12">
    <location>
        <begin position="595"/>
        <end position="799"/>
    </location>
</feature>
<dbReference type="GO" id="GO:0016485">
    <property type="term" value="P:protein processing"/>
    <property type="evidence" value="ECO:0007669"/>
    <property type="project" value="TreeGrafter"/>
</dbReference>
<keyword evidence="11" id="KW-1133">Transmembrane helix</keyword>
<keyword evidence="7" id="KW-0482">Metalloprotease</keyword>
<dbReference type="GO" id="GO:0004222">
    <property type="term" value="F:metalloendopeptidase activity"/>
    <property type="evidence" value="ECO:0007669"/>
    <property type="project" value="InterPro"/>
</dbReference>
<evidence type="ECO:0000256" key="10">
    <source>
        <dbReference type="SAM" id="MobiDB-lite"/>
    </source>
</evidence>
<dbReference type="InterPro" id="IPR008753">
    <property type="entry name" value="Peptidase_M13_N"/>
</dbReference>
<dbReference type="CDD" id="cd08662">
    <property type="entry name" value="M13"/>
    <property type="match status" value="1"/>
</dbReference>
<dbReference type="Pfam" id="PF05649">
    <property type="entry name" value="Peptidase_M13_N"/>
    <property type="match status" value="1"/>
</dbReference>
<evidence type="ECO:0000259" key="13">
    <source>
        <dbReference type="Pfam" id="PF05649"/>
    </source>
</evidence>
<evidence type="ECO:0000259" key="12">
    <source>
        <dbReference type="Pfam" id="PF01431"/>
    </source>
</evidence>
<dbReference type="PRINTS" id="PR00786">
    <property type="entry name" value="NEPRILYSIN"/>
</dbReference>
<feature type="transmembrane region" description="Helical" evidence="11">
    <location>
        <begin position="76"/>
        <end position="94"/>
    </location>
</feature>
<keyword evidence="9" id="KW-0325">Glycoprotein</keyword>
<keyword evidence="11" id="KW-0472">Membrane</keyword>
<dbReference type="PANTHER" id="PTHR11733:SF167">
    <property type="entry name" value="FI17812P1-RELATED"/>
    <property type="match status" value="1"/>
</dbReference>
<dbReference type="OrthoDB" id="6475849at2759"/>
<evidence type="ECO:0000256" key="1">
    <source>
        <dbReference type="ARBA" id="ARBA00001947"/>
    </source>
</evidence>
<dbReference type="SUPFAM" id="SSF55486">
    <property type="entry name" value="Metalloproteases ('zincins'), catalytic domain"/>
    <property type="match status" value="1"/>
</dbReference>
<dbReference type="InterPro" id="IPR000718">
    <property type="entry name" value="Peptidase_M13"/>
</dbReference>
<protein>
    <submittedName>
        <fullName evidence="14">Uncharacterized protein</fullName>
    </submittedName>
</protein>
<dbReference type="Gene3D" id="3.40.390.10">
    <property type="entry name" value="Collagenase (Catalytic Domain)"/>
    <property type="match status" value="1"/>
</dbReference>
<evidence type="ECO:0000256" key="7">
    <source>
        <dbReference type="ARBA" id="ARBA00023049"/>
    </source>
</evidence>
<dbReference type="FunFam" id="3.40.390.10:FF:000076">
    <property type="entry name" value="membrane metallo-endopeptidase-like 1"/>
    <property type="match status" value="1"/>
</dbReference>
<name>A0A0K2UQD6_LEPSM</name>
<keyword evidence="11" id="KW-0812">Transmembrane</keyword>
<dbReference type="Pfam" id="PF01431">
    <property type="entry name" value="Peptidase_M13"/>
    <property type="match status" value="1"/>
</dbReference>
<dbReference type="GO" id="GO:0005886">
    <property type="term" value="C:plasma membrane"/>
    <property type="evidence" value="ECO:0007669"/>
    <property type="project" value="TreeGrafter"/>
</dbReference>
<evidence type="ECO:0000256" key="9">
    <source>
        <dbReference type="ARBA" id="ARBA00023180"/>
    </source>
</evidence>
<reference evidence="14" key="1">
    <citation type="submission" date="2014-05" db="EMBL/GenBank/DDBJ databases">
        <authorList>
            <person name="Chronopoulou M."/>
        </authorList>
    </citation>
    <scope>NUCLEOTIDE SEQUENCE</scope>
    <source>
        <tissue evidence="14">Whole organism</tissue>
    </source>
</reference>
<keyword evidence="6" id="KW-0862">Zinc</keyword>
<dbReference type="PROSITE" id="PS51885">
    <property type="entry name" value="NEPRILYSIN"/>
    <property type="match status" value="1"/>
</dbReference>
<evidence type="ECO:0000256" key="8">
    <source>
        <dbReference type="ARBA" id="ARBA00023157"/>
    </source>
</evidence>
<dbReference type="Gene3D" id="1.10.1380.10">
    <property type="entry name" value="Neutral endopeptidase , domain2"/>
    <property type="match status" value="1"/>
</dbReference>
<dbReference type="AlphaFoldDB" id="A0A0K2UQD6"/>
<dbReference type="GO" id="GO:0046872">
    <property type="term" value="F:metal ion binding"/>
    <property type="evidence" value="ECO:0007669"/>
    <property type="project" value="UniProtKB-KW"/>
</dbReference>
<feature type="region of interest" description="Disordered" evidence="10">
    <location>
        <begin position="1"/>
        <end position="28"/>
    </location>
</feature>
<dbReference type="InterPro" id="IPR024079">
    <property type="entry name" value="MetalloPept_cat_dom_sf"/>
</dbReference>
<sequence length="800" mass="91538">MTFVRAHYQRQTNEAVPSSDDATEGDAVSVRSDSNVQEEFQFIDSNHPSIVVSTPPSCNCCGVTLCFKKTKMGNKVFVGGVCTLVILVVIYFLTTKCSRSNKSVCLTPDCIQISASILSSMDQDVDPCEDFYKFACGKWELSNPIPDGKSSWSPFEKLHEANQLVLKNILFEKNNTQISGAEEKARRYFYSCFDEGGKIEEVKGEPLRKIINNDMEGWIVMDPSYNISNFDFQRKMYLLQNKYHFGGFFSWSIVEDESNSSQHVIQLDQGGLSLPTQDFYVKDTEGNKRVIKALEIMMTRLFRLLLQEEYPNDPITKEGEDNIKQTVLDITNFEKRIANITISTSQRKQENNLYNRMTLGQLNVNYNFMNWSIYVNEAFSQINKTIPEDEAVVVNAPKYFKALTDLINEHKATDNGKMTLNNYMIWQAIRDMKNTLSKSYRDTDLILQKAMFGKEGHEERWRSCITDTDAVIGYALGAMFVRKVFQGQSKTVAEGMINRIKEAFIANLNEAAWMDATTKARAVDKAHSITDMIGYPDYILNKNDLNKKYKGLNVSESDYFRNTLAHSQFVFVESLKKLFKKVNLTQWSMTPPTVNAYYTPVKNQIVFPSGLLQNPFFALDYPKSLNFGAMGVVMGHELSHAFDDEGRKYDKNGNMVDWWLNSTTLNFKNKLTCMTQQYSHYTLHNESVDGNITVGENIADNGGLKASYRAYTKWLEENTIPEVRLPGIKLNSRQLFFVAFSQVWCSSSTKETDHFQLMEDHHSPGKFRVLGPLSNFKEFANVFLCSPYSKMNPKERCEIW</sequence>
<comment type="similarity">
    <text evidence="2">Belongs to the peptidase M13 family.</text>
</comment>
<dbReference type="PANTHER" id="PTHR11733">
    <property type="entry name" value="ZINC METALLOPROTEASE FAMILY M13 NEPRILYSIN-RELATED"/>
    <property type="match status" value="1"/>
</dbReference>
<keyword evidence="3" id="KW-0645">Protease</keyword>
<evidence type="ECO:0000256" key="11">
    <source>
        <dbReference type="SAM" id="Phobius"/>
    </source>
</evidence>
<keyword evidence="5" id="KW-0378">Hydrolase</keyword>
<dbReference type="InterPro" id="IPR018497">
    <property type="entry name" value="Peptidase_M13_C"/>
</dbReference>
<keyword evidence="4" id="KW-0479">Metal-binding</keyword>
<evidence type="ECO:0000256" key="6">
    <source>
        <dbReference type="ARBA" id="ARBA00022833"/>
    </source>
</evidence>
<keyword evidence="8" id="KW-1015">Disulfide bond</keyword>
<proteinExistence type="inferred from homology"/>
<accession>A0A0K2UQD6</accession>
<evidence type="ECO:0000256" key="3">
    <source>
        <dbReference type="ARBA" id="ARBA00022670"/>
    </source>
</evidence>
<feature type="domain" description="Peptidase M13 N-terminal" evidence="13">
    <location>
        <begin position="127"/>
        <end position="536"/>
    </location>
</feature>
<dbReference type="EMBL" id="HACA01022934">
    <property type="protein sequence ID" value="CDW40295.1"/>
    <property type="molecule type" value="Transcribed_RNA"/>
</dbReference>
<evidence type="ECO:0000256" key="4">
    <source>
        <dbReference type="ARBA" id="ARBA00022723"/>
    </source>
</evidence>
<organism evidence="14">
    <name type="scientific">Lepeophtheirus salmonis</name>
    <name type="common">Salmon louse</name>
    <name type="synonym">Caligus salmonis</name>
    <dbReference type="NCBI Taxonomy" id="72036"/>
    <lineage>
        <taxon>Eukaryota</taxon>
        <taxon>Metazoa</taxon>
        <taxon>Ecdysozoa</taxon>
        <taxon>Arthropoda</taxon>
        <taxon>Crustacea</taxon>
        <taxon>Multicrustacea</taxon>
        <taxon>Hexanauplia</taxon>
        <taxon>Copepoda</taxon>
        <taxon>Siphonostomatoida</taxon>
        <taxon>Caligidae</taxon>
        <taxon>Lepeophtheirus</taxon>
    </lineage>
</organism>
<evidence type="ECO:0000256" key="5">
    <source>
        <dbReference type="ARBA" id="ARBA00022801"/>
    </source>
</evidence>
<dbReference type="InterPro" id="IPR042089">
    <property type="entry name" value="Peptidase_M13_dom_2"/>
</dbReference>